<dbReference type="GO" id="GO:0003729">
    <property type="term" value="F:mRNA binding"/>
    <property type="evidence" value="ECO:0007669"/>
    <property type="project" value="TreeGrafter"/>
</dbReference>
<dbReference type="GeneID" id="111251247"/>
<dbReference type="Proteomes" id="UP000594260">
    <property type="component" value="Unplaced"/>
</dbReference>
<dbReference type="GO" id="GO:0061630">
    <property type="term" value="F:ubiquitin protein ligase activity"/>
    <property type="evidence" value="ECO:0007669"/>
    <property type="project" value="UniProtKB-EC"/>
</dbReference>
<dbReference type="Pfam" id="PF18386">
    <property type="entry name" value="ROQ_II"/>
    <property type="match status" value="1"/>
</dbReference>
<feature type="compositionally biased region" description="Basic residues" evidence="8">
    <location>
        <begin position="644"/>
        <end position="657"/>
    </location>
</feature>
<dbReference type="Pfam" id="PF21206">
    <property type="entry name" value="Roquin_1_2-like_ROQ"/>
    <property type="match status" value="1"/>
</dbReference>
<dbReference type="Gene3D" id="1.20.120.1790">
    <property type="match status" value="1"/>
</dbReference>
<comment type="catalytic activity">
    <reaction evidence="1">
        <text>S-ubiquitinyl-[E2 ubiquitin-conjugating enzyme]-L-cysteine + [acceptor protein]-L-lysine = [E2 ubiquitin-conjugating enzyme]-L-cysteine + N(6)-ubiquitinyl-[acceptor protein]-L-lysine.</text>
        <dbReference type="EC" id="2.3.2.27"/>
    </reaction>
</comment>
<evidence type="ECO:0000256" key="6">
    <source>
        <dbReference type="ARBA" id="ARBA00022833"/>
    </source>
</evidence>
<feature type="compositionally biased region" description="Low complexity" evidence="8">
    <location>
        <begin position="613"/>
        <end position="627"/>
    </location>
</feature>
<dbReference type="InterPro" id="IPR036855">
    <property type="entry name" value="Znf_CCCH_sf"/>
</dbReference>
<proteinExistence type="predicted"/>
<feature type="region of interest" description="Disordered" evidence="8">
    <location>
        <begin position="563"/>
        <end position="678"/>
    </location>
</feature>
<dbReference type="KEGG" id="vde:111251247"/>
<evidence type="ECO:0000256" key="3">
    <source>
        <dbReference type="ARBA" id="ARBA00022679"/>
    </source>
</evidence>
<feature type="domain" description="C3H1-type" evidence="9">
    <location>
        <begin position="531"/>
        <end position="559"/>
    </location>
</feature>
<accession>A0A7M7K951</accession>
<dbReference type="OrthoDB" id="10067217at2759"/>
<evidence type="ECO:0000256" key="8">
    <source>
        <dbReference type="SAM" id="MobiDB-lite"/>
    </source>
</evidence>
<feature type="region of interest" description="Disordered" evidence="8">
    <location>
        <begin position="16"/>
        <end position="35"/>
    </location>
</feature>
<dbReference type="Gene3D" id="4.10.1000.10">
    <property type="entry name" value="Zinc finger, CCCH-type"/>
    <property type="match status" value="1"/>
</dbReference>
<dbReference type="InParanoid" id="A0A7M7K951"/>
<dbReference type="GO" id="GO:0000209">
    <property type="term" value="P:protein polyubiquitination"/>
    <property type="evidence" value="ECO:0007669"/>
    <property type="project" value="TreeGrafter"/>
</dbReference>
<keyword evidence="4 7" id="KW-0479">Metal-binding</keyword>
<dbReference type="EC" id="2.3.2.27" evidence="2"/>
<keyword evidence="3" id="KW-0808">Transferase</keyword>
<dbReference type="PANTHER" id="PTHR13139:SF54">
    <property type="entry name" value="RING-TYPE E3 UBIQUITIN TRANSFERASE"/>
    <property type="match status" value="1"/>
</dbReference>
<organism evidence="10 11">
    <name type="scientific">Varroa destructor</name>
    <name type="common">Honeybee mite</name>
    <dbReference type="NCBI Taxonomy" id="109461"/>
    <lineage>
        <taxon>Eukaryota</taxon>
        <taxon>Metazoa</taxon>
        <taxon>Ecdysozoa</taxon>
        <taxon>Arthropoda</taxon>
        <taxon>Chelicerata</taxon>
        <taxon>Arachnida</taxon>
        <taxon>Acari</taxon>
        <taxon>Parasitiformes</taxon>
        <taxon>Mesostigmata</taxon>
        <taxon>Gamasina</taxon>
        <taxon>Dermanyssoidea</taxon>
        <taxon>Varroidae</taxon>
        <taxon>Varroa</taxon>
    </lineage>
</organism>
<dbReference type="InterPro" id="IPR041523">
    <property type="entry name" value="ROQ_II"/>
</dbReference>
<dbReference type="AlphaFoldDB" id="A0A7M7K951"/>
<feature type="region of interest" description="Disordered" evidence="8">
    <location>
        <begin position="429"/>
        <end position="512"/>
    </location>
</feature>
<keyword evidence="11" id="KW-1185">Reference proteome</keyword>
<feature type="compositionally biased region" description="Low complexity" evidence="8">
    <location>
        <begin position="658"/>
        <end position="668"/>
    </location>
</feature>
<dbReference type="SUPFAM" id="SSF90229">
    <property type="entry name" value="CCCH zinc finger"/>
    <property type="match status" value="1"/>
</dbReference>
<dbReference type="FunCoup" id="A0A7M7K951">
    <property type="interactions" value="824"/>
</dbReference>
<keyword evidence="6 7" id="KW-0862">Zinc</keyword>
<dbReference type="InterPro" id="IPR048575">
    <property type="entry name" value="Roquin_1_2-like_ROQ"/>
</dbReference>
<evidence type="ECO:0000313" key="11">
    <source>
        <dbReference type="Proteomes" id="UP000594260"/>
    </source>
</evidence>
<evidence type="ECO:0000256" key="4">
    <source>
        <dbReference type="ARBA" id="ARBA00022723"/>
    </source>
</evidence>
<evidence type="ECO:0000259" key="9">
    <source>
        <dbReference type="PROSITE" id="PS50103"/>
    </source>
</evidence>
<dbReference type="InterPro" id="IPR000571">
    <property type="entry name" value="Znf_CCCH"/>
</dbReference>
<dbReference type="GO" id="GO:0008270">
    <property type="term" value="F:zinc ion binding"/>
    <property type="evidence" value="ECO:0007669"/>
    <property type="project" value="UniProtKB-KW"/>
</dbReference>
<dbReference type="GO" id="GO:0003725">
    <property type="term" value="F:double-stranded RNA binding"/>
    <property type="evidence" value="ECO:0007669"/>
    <property type="project" value="TreeGrafter"/>
</dbReference>
<sequence length="689" mass="76185">MGARSAEIRRLRSAIMAPPSGKARSADVGKLRPTNMSTGASVTTLTTAITTRSPPAVIILECPCCEREFSLQIRRPQVLSCGHTVCELCSTTGRHRETCDSPEHDVISENLILLQLLGERRENSEDIDYFISMAYRQICSLASLLRPSPNAHAAVLSRPMLRKLLAFVNSNLEEPFGLHKALKAARSLAERSLVEVILEQQSSGQLTASLWAAVRARGCQFLGPAMQEEVLKLVLLALEDGSALSRKVLVMFVVQRLSTLFPHASKTSIGHVVQLLYRASCFVVAKRDGDSSLMQLKEEFRTYESLRREHDAQIVSIACEAGLRIAPEQWSSLLYGDGTHRSHMQSIIDRLQAPQSLEQTTRELSSLATRANHLPLASLLQLLQQPLKILEWQPDEVASSGGKAVFDFISAAVSTVHCCLSLLQQQQQQGSGPKINGLPSPISASHPFQQQPSQQQQHHSTRSTNMNCSTINNNNNSTANCNVCSSSSSSSSGGGNNNGHNVDEHLYNGSSNNGITPAVSPLHPSPYPAYKYKVNLCRDMNHFGVCPRGVVCTFAHSIREQEHFRTRGKQHSRPQQQQLHLTPSQQPRHHQLQPQQIRPYHHQPPQHGQRYPAAVVATTTEQAAQQTPIIFHSLTEPPSPPSQPRHRQQHHHYHNHSHLQSPQSQLHSTEPAASDARRQVVDAIEATPH</sequence>
<evidence type="ECO:0000313" key="10">
    <source>
        <dbReference type="EnsemblMetazoa" id="XP_022663400"/>
    </source>
</evidence>
<name>A0A7M7K951_VARDE</name>
<evidence type="ECO:0000256" key="5">
    <source>
        <dbReference type="ARBA" id="ARBA00022771"/>
    </source>
</evidence>
<dbReference type="GO" id="GO:0035613">
    <property type="term" value="F:RNA stem-loop binding"/>
    <property type="evidence" value="ECO:0007669"/>
    <property type="project" value="TreeGrafter"/>
</dbReference>
<dbReference type="FunFam" id="1.20.120.1790:FF:000001">
    <property type="entry name" value="roquin-1 isoform X1"/>
    <property type="match status" value="1"/>
</dbReference>
<dbReference type="GO" id="GO:0006511">
    <property type="term" value="P:ubiquitin-dependent protein catabolic process"/>
    <property type="evidence" value="ECO:0007669"/>
    <property type="project" value="TreeGrafter"/>
</dbReference>
<dbReference type="GO" id="GO:0000288">
    <property type="term" value="P:nuclear-transcribed mRNA catabolic process, deadenylation-dependent decay"/>
    <property type="evidence" value="ECO:0007669"/>
    <property type="project" value="TreeGrafter"/>
</dbReference>
<reference evidence="10" key="1">
    <citation type="submission" date="2021-01" db="UniProtKB">
        <authorList>
            <consortium name="EnsemblMetazoa"/>
        </authorList>
    </citation>
    <scope>IDENTIFICATION</scope>
</reference>
<feature type="compositionally biased region" description="Low complexity" evidence="8">
    <location>
        <begin position="445"/>
        <end position="491"/>
    </location>
</feature>
<dbReference type="GO" id="GO:0010494">
    <property type="term" value="C:cytoplasmic stress granule"/>
    <property type="evidence" value="ECO:0007669"/>
    <property type="project" value="TreeGrafter"/>
</dbReference>
<keyword evidence="5 7" id="KW-0863">Zinc-finger</keyword>
<evidence type="ECO:0000256" key="7">
    <source>
        <dbReference type="PROSITE-ProRule" id="PRU00723"/>
    </source>
</evidence>
<dbReference type="PROSITE" id="PS50103">
    <property type="entry name" value="ZF_C3H1"/>
    <property type="match status" value="1"/>
</dbReference>
<dbReference type="RefSeq" id="XP_022663400.1">
    <property type="nucleotide sequence ID" value="XM_022807665.1"/>
</dbReference>
<protein>
    <recommendedName>
        <fullName evidence="2">RING-type E3 ubiquitin transferase</fullName>
        <ecNumber evidence="2">2.3.2.27</ecNumber>
    </recommendedName>
</protein>
<evidence type="ECO:0000256" key="1">
    <source>
        <dbReference type="ARBA" id="ARBA00000900"/>
    </source>
</evidence>
<dbReference type="EnsemblMetazoa" id="XM_022807665">
    <property type="protein sequence ID" value="XP_022663400"/>
    <property type="gene ID" value="LOC111251247"/>
</dbReference>
<feature type="zinc finger region" description="C3H1-type" evidence="7">
    <location>
        <begin position="531"/>
        <end position="559"/>
    </location>
</feature>
<feature type="compositionally biased region" description="Low complexity" evidence="8">
    <location>
        <begin position="574"/>
        <end position="598"/>
    </location>
</feature>
<evidence type="ECO:0000256" key="2">
    <source>
        <dbReference type="ARBA" id="ARBA00012483"/>
    </source>
</evidence>
<dbReference type="PANTHER" id="PTHR13139">
    <property type="entry name" value="RING FINGER AND CCCH-TYPE ZINC FINGER DOMAIN-CONTAINING PROTEIN"/>
    <property type="match status" value="1"/>
</dbReference>
<dbReference type="InterPro" id="IPR052249">
    <property type="entry name" value="Roquin_domain"/>
</dbReference>